<dbReference type="OrthoDB" id="3242838at2"/>
<keyword evidence="2" id="KW-0067">ATP-binding</keyword>
<dbReference type="Proteomes" id="UP000070687">
    <property type="component" value="Unassembled WGS sequence"/>
</dbReference>
<dbReference type="GO" id="GO:0005524">
    <property type="term" value="F:ATP binding"/>
    <property type="evidence" value="ECO:0007669"/>
    <property type="project" value="UniProtKB-KW"/>
</dbReference>
<dbReference type="Proteomes" id="UP000236146">
    <property type="component" value="Unassembled WGS sequence"/>
</dbReference>
<name>A0A133NYT4_GARVA</name>
<comment type="caution">
    <text evidence="1">The sequence shown here is derived from an EMBL/GenBank/DDBJ whole genome shotgun (WGS) entry which is preliminary data.</text>
</comment>
<protein>
    <submittedName>
        <fullName evidence="2">ABC transporter ATP-binding protein</fullName>
    </submittedName>
</protein>
<sequence length="166" mass="19046">MVPGLWLIVMGILVRRKPTRKRRLAYTREMKRWWSTHLFRECSTTRALVTHVDRPVAFLVFTSMRALRVVRIEVRVAEGIDAHTVPAWNVRVIAWLGALTLEQRMVAQVEESDCFRGDVNDFVIIPVGLVIPPCCDEDVTFHSAVHVNGVAGYWCFECGSHNNPFR</sequence>
<dbReference type="PATRIC" id="fig|2702.100.peg.526"/>
<dbReference type="EMBL" id="LRQB01000031">
    <property type="protein sequence ID" value="KXA21453.1"/>
    <property type="molecule type" value="Genomic_DNA"/>
</dbReference>
<proteinExistence type="predicted"/>
<dbReference type="AlphaFoldDB" id="A0A133NYT4"/>
<evidence type="ECO:0000313" key="3">
    <source>
        <dbReference type="Proteomes" id="UP000070687"/>
    </source>
</evidence>
<reference evidence="2 4" key="2">
    <citation type="submission" date="2016-10" db="EMBL/GenBank/DDBJ databases">
        <authorList>
            <person name="Varghese N."/>
        </authorList>
    </citation>
    <scope>NUCLEOTIDE SEQUENCE [LARGE SCALE GENOMIC DNA]</scope>
    <source>
        <strain evidence="2 4">KA00225</strain>
    </source>
</reference>
<evidence type="ECO:0000313" key="4">
    <source>
        <dbReference type="Proteomes" id="UP000236146"/>
    </source>
</evidence>
<dbReference type="EMBL" id="MNLH01000002">
    <property type="protein sequence ID" value="PNS43443.1"/>
    <property type="molecule type" value="Genomic_DNA"/>
</dbReference>
<evidence type="ECO:0000313" key="2">
    <source>
        <dbReference type="EMBL" id="PNS43443.1"/>
    </source>
</evidence>
<gene>
    <name evidence="2" type="ORF">BFS05_02380</name>
    <name evidence="1" type="ORF">HMPREF3208_00547</name>
</gene>
<organism evidence="1 3">
    <name type="scientific">Gardnerella vaginalis</name>
    <dbReference type="NCBI Taxonomy" id="2702"/>
    <lineage>
        <taxon>Bacteria</taxon>
        <taxon>Bacillati</taxon>
        <taxon>Actinomycetota</taxon>
        <taxon>Actinomycetes</taxon>
        <taxon>Bifidobacteriales</taxon>
        <taxon>Bifidobacteriaceae</taxon>
        <taxon>Gardnerella</taxon>
    </lineage>
</organism>
<reference evidence="1 3" key="1">
    <citation type="submission" date="2016-01" db="EMBL/GenBank/DDBJ databases">
        <authorList>
            <person name="Oliw E.H."/>
        </authorList>
    </citation>
    <scope>NUCLEOTIDE SEQUENCE [LARGE SCALE GENOMIC DNA]</scope>
    <source>
        <strain evidence="1 3">PSS_7772B</strain>
    </source>
</reference>
<evidence type="ECO:0000313" key="1">
    <source>
        <dbReference type="EMBL" id="KXA21453.1"/>
    </source>
</evidence>
<accession>A0A133NYT4</accession>
<keyword evidence="2" id="KW-0547">Nucleotide-binding</keyword>